<reference evidence="1 2" key="1">
    <citation type="submission" date="2019-05" db="EMBL/GenBank/DDBJ databases">
        <title>Psychrobacillus vulpis sp. nov., a new species isolated from feces of a red fox that inhabits in The Tablas de Daimiel Natural Park, Albacete, Spain.</title>
        <authorList>
            <person name="Rodriguez M."/>
            <person name="Reina J.C."/>
            <person name="Bejar V."/>
            <person name="Llamas I."/>
        </authorList>
    </citation>
    <scope>NUCLEOTIDE SEQUENCE [LARGE SCALE GENOMIC DNA]</scope>
    <source>
        <strain evidence="1 2">NEAU-3TGS17</strain>
    </source>
</reference>
<evidence type="ECO:0000313" key="2">
    <source>
        <dbReference type="Proteomes" id="UP000317316"/>
    </source>
</evidence>
<name>A0A544SZL4_9BACI</name>
<dbReference type="AlphaFoldDB" id="A0A544SZL4"/>
<proteinExistence type="predicted"/>
<keyword evidence="2" id="KW-1185">Reference proteome</keyword>
<gene>
    <name evidence="1" type="ORF">FG382_16335</name>
</gene>
<protein>
    <submittedName>
        <fullName evidence="1">Uncharacterized protein</fullName>
    </submittedName>
</protein>
<dbReference type="InterPro" id="IPR058600">
    <property type="entry name" value="YhjD-like"/>
</dbReference>
<accession>A0A544SZL4</accession>
<dbReference type="Proteomes" id="UP000317316">
    <property type="component" value="Unassembled WGS sequence"/>
</dbReference>
<dbReference type="EMBL" id="VDGH01000010">
    <property type="protein sequence ID" value="TQR10643.1"/>
    <property type="molecule type" value="Genomic_DNA"/>
</dbReference>
<dbReference type="OrthoDB" id="2988956at2"/>
<dbReference type="Pfam" id="PF26325">
    <property type="entry name" value="YhjD"/>
    <property type="match status" value="1"/>
</dbReference>
<dbReference type="RefSeq" id="WP_142539963.1">
    <property type="nucleotide sequence ID" value="NZ_BMIE01000008.1"/>
</dbReference>
<comment type="caution">
    <text evidence="1">The sequence shown here is derived from an EMBL/GenBank/DDBJ whole genome shotgun (WGS) entry which is preliminary data.</text>
</comment>
<evidence type="ECO:0000313" key="1">
    <source>
        <dbReference type="EMBL" id="TQR10643.1"/>
    </source>
</evidence>
<organism evidence="1 2">
    <name type="scientific">Psychrobacillus lasiicapitis</name>
    <dbReference type="NCBI Taxonomy" id="1636719"/>
    <lineage>
        <taxon>Bacteria</taxon>
        <taxon>Bacillati</taxon>
        <taxon>Bacillota</taxon>
        <taxon>Bacilli</taxon>
        <taxon>Bacillales</taxon>
        <taxon>Bacillaceae</taxon>
        <taxon>Psychrobacillus</taxon>
    </lineage>
</organism>
<sequence>MPLIPEEAIPYLENMIYLPMVLTILEKDRMIFERGPFKLKRPYVAMVEGATKHVQSELKKTHIYMKRHSMKVLRGEGDDMFTEYVFFHGGYEEHRRYLNVRLRNRVEELLAMYLAIVENAH</sequence>